<accession>A0A4Z1FQP0</accession>
<reference evidence="2 3" key="1">
    <citation type="submission" date="2017-12" db="EMBL/GenBank/DDBJ databases">
        <title>Comparative genomics of Botrytis spp.</title>
        <authorList>
            <person name="Valero-Jimenez C.A."/>
            <person name="Tapia P."/>
            <person name="Veloso J."/>
            <person name="Silva-Moreno E."/>
            <person name="Staats M."/>
            <person name="Valdes J.H."/>
            <person name="Van Kan J.A.L."/>
        </authorList>
    </citation>
    <scope>NUCLEOTIDE SEQUENCE [LARGE SCALE GENOMIC DNA]</scope>
    <source>
        <strain evidence="2 3">Bp0003</strain>
    </source>
</reference>
<dbReference type="AlphaFoldDB" id="A0A4Z1FQP0"/>
<name>A0A4Z1FQP0_9HELO</name>
<sequence>MSEKFKQHFSPPHYTTTYYGGPSVYHEQAPSTYDYYYPNSVSQYQWLYGQGSGQLSYSPLMSYQEQAQEIPLQYQRTQHTQWQQYESPHCYFNSYSDYGYLNLLQQQERALREQIAYEQANFQQFPTSPYIISSDGQHMRNRLLSRRLAKKTAPEHIVDSKNPEDSILSPVYYMIIDFREHAEPSEPSKPVSSILTESPVANRGTSSDSEEVSGAKLTEVSNIFSKAKCQARSEAWFDPGSPWNPFSKTTRRNKSYAKEQLREAESTIIESILITCEAGHVKKAKNATPTQRQFNISMTNNYSNSNELD</sequence>
<comment type="caution">
    <text evidence="2">The sequence shown here is derived from an EMBL/GenBank/DDBJ whole genome shotgun (WGS) entry which is preliminary data.</text>
</comment>
<keyword evidence="3" id="KW-1185">Reference proteome</keyword>
<dbReference type="Proteomes" id="UP000297910">
    <property type="component" value="Unassembled WGS sequence"/>
</dbReference>
<dbReference type="EMBL" id="PQXI01000049">
    <property type="protein sequence ID" value="TGO27016.1"/>
    <property type="molecule type" value="Genomic_DNA"/>
</dbReference>
<evidence type="ECO:0000313" key="2">
    <source>
        <dbReference type="EMBL" id="TGO27016.1"/>
    </source>
</evidence>
<feature type="region of interest" description="Disordered" evidence="1">
    <location>
        <begin position="184"/>
        <end position="214"/>
    </location>
</feature>
<gene>
    <name evidence="2" type="ORF">BPAE_0049g00430</name>
</gene>
<organism evidence="2 3">
    <name type="scientific">Botrytis paeoniae</name>
    <dbReference type="NCBI Taxonomy" id="278948"/>
    <lineage>
        <taxon>Eukaryota</taxon>
        <taxon>Fungi</taxon>
        <taxon>Dikarya</taxon>
        <taxon>Ascomycota</taxon>
        <taxon>Pezizomycotina</taxon>
        <taxon>Leotiomycetes</taxon>
        <taxon>Helotiales</taxon>
        <taxon>Sclerotiniaceae</taxon>
        <taxon>Botrytis</taxon>
    </lineage>
</organism>
<evidence type="ECO:0000256" key="1">
    <source>
        <dbReference type="SAM" id="MobiDB-lite"/>
    </source>
</evidence>
<proteinExistence type="predicted"/>
<evidence type="ECO:0000313" key="3">
    <source>
        <dbReference type="Proteomes" id="UP000297910"/>
    </source>
</evidence>
<protein>
    <submittedName>
        <fullName evidence="2">Uncharacterized protein</fullName>
    </submittedName>
</protein>